<dbReference type="Pfam" id="PF03816">
    <property type="entry name" value="LytR_cpsA_psr"/>
    <property type="match status" value="1"/>
</dbReference>
<dbReference type="InterPro" id="IPR050922">
    <property type="entry name" value="LytR/CpsA/Psr_CW_biosynth"/>
</dbReference>
<gene>
    <name evidence="3" type="ORF">IAB71_08185</name>
</gene>
<evidence type="ECO:0000256" key="1">
    <source>
        <dbReference type="ARBA" id="ARBA00006068"/>
    </source>
</evidence>
<feature type="domain" description="Cell envelope-related transcriptional attenuator" evidence="2">
    <location>
        <begin position="72"/>
        <end position="232"/>
    </location>
</feature>
<dbReference type="NCBIfam" id="TIGR00350">
    <property type="entry name" value="lytR_cpsA_psr"/>
    <property type="match status" value="1"/>
</dbReference>
<organism evidence="3 4">
    <name type="scientific">Candidatus Scatomonas pullistercoris</name>
    <dbReference type="NCBI Taxonomy" id="2840920"/>
    <lineage>
        <taxon>Bacteria</taxon>
        <taxon>Bacillati</taxon>
        <taxon>Bacillota</taxon>
        <taxon>Clostridia</taxon>
        <taxon>Lachnospirales</taxon>
        <taxon>Lachnospiraceae</taxon>
        <taxon>Lachnospiraceae incertae sedis</taxon>
        <taxon>Candidatus Scatomonas</taxon>
    </lineage>
</organism>
<protein>
    <submittedName>
        <fullName evidence="3">LCP family protein</fullName>
    </submittedName>
</protein>
<dbReference type="InterPro" id="IPR004474">
    <property type="entry name" value="LytR_CpsA_psr"/>
</dbReference>
<dbReference type="Gene3D" id="3.40.630.190">
    <property type="entry name" value="LCP protein"/>
    <property type="match status" value="1"/>
</dbReference>
<reference evidence="3" key="1">
    <citation type="submission" date="2020-10" db="EMBL/GenBank/DDBJ databases">
        <authorList>
            <person name="Gilroy R."/>
        </authorList>
    </citation>
    <scope>NUCLEOTIDE SEQUENCE</scope>
    <source>
        <strain evidence="3">CHK188-20938</strain>
    </source>
</reference>
<evidence type="ECO:0000313" key="3">
    <source>
        <dbReference type="EMBL" id="HIV25735.1"/>
    </source>
</evidence>
<proteinExistence type="inferred from homology"/>
<name>A0A9D1TAT2_9FIRM</name>
<comment type="caution">
    <text evidence="3">The sequence shown here is derived from an EMBL/GenBank/DDBJ whole genome shotgun (WGS) entry which is preliminary data.</text>
</comment>
<reference evidence="3" key="2">
    <citation type="journal article" date="2021" name="PeerJ">
        <title>Extensive microbial diversity within the chicken gut microbiome revealed by metagenomics and culture.</title>
        <authorList>
            <person name="Gilroy R."/>
            <person name="Ravi A."/>
            <person name="Getino M."/>
            <person name="Pursley I."/>
            <person name="Horton D.L."/>
            <person name="Alikhan N.F."/>
            <person name="Baker D."/>
            <person name="Gharbi K."/>
            <person name="Hall N."/>
            <person name="Watson M."/>
            <person name="Adriaenssens E.M."/>
            <person name="Foster-Nyarko E."/>
            <person name="Jarju S."/>
            <person name="Secka A."/>
            <person name="Antonio M."/>
            <person name="Oren A."/>
            <person name="Chaudhuri R.R."/>
            <person name="La Ragione R."/>
            <person name="Hildebrand F."/>
            <person name="Pallen M.J."/>
        </authorList>
    </citation>
    <scope>NUCLEOTIDE SEQUENCE</scope>
    <source>
        <strain evidence="3">CHK188-20938</strain>
    </source>
</reference>
<comment type="similarity">
    <text evidence="1">Belongs to the LytR/CpsA/Psr (LCP) family.</text>
</comment>
<evidence type="ECO:0000313" key="4">
    <source>
        <dbReference type="Proteomes" id="UP000824169"/>
    </source>
</evidence>
<sequence>MILFILLVFLAAAGLLLNALLDQALSRMNRADINFANVAVNASLQENPELSGYKTIALVGVDSRDEAENSGNSDTMMILSINESTGAVRIVSLYRDTFLRISQGDYEKANAAYNRGGPELFLSMLNTNLDLNITDFVTVDFSVMIDMIDILGGIDMTLTQDEVVMMNDYCEGTSDITGKPYEAIEPEEAGTYHLSGIQAVSYMRIRYGEGLEFRRTLRQRAVVLKMVEKMKSAGIPTLYRLLNTMLPGIYSSLSKEEILGLVLDIGKLNIEDTTGFPFDHVMGELAQAATGIDCVLPVTLENNVIQLHAFLYPDLSYTPSQELITYSAYITELTGYGEEDIPAASADGGEMPT</sequence>
<dbReference type="PANTHER" id="PTHR33392">
    <property type="entry name" value="POLYISOPRENYL-TEICHOIC ACID--PEPTIDOGLYCAN TEICHOIC ACID TRANSFERASE TAGU"/>
    <property type="match status" value="1"/>
</dbReference>
<dbReference type="AlphaFoldDB" id="A0A9D1TAT2"/>
<dbReference type="EMBL" id="DVOO01000024">
    <property type="protein sequence ID" value="HIV25735.1"/>
    <property type="molecule type" value="Genomic_DNA"/>
</dbReference>
<accession>A0A9D1TAT2</accession>
<evidence type="ECO:0000259" key="2">
    <source>
        <dbReference type="Pfam" id="PF03816"/>
    </source>
</evidence>
<dbReference type="Proteomes" id="UP000824169">
    <property type="component" value="Unassembled WGS sequence"/>
</dbReference>
<dbReference type="PANTHER" id="PTHR33392:SF6">
    <property type="entry name" value="POLYISOPRENYL-TEICHOIC ACID--PEPTIDOGLYCAN TEICHOIC ACID TRANSFERASE TAGU"/>
    <property type="match status" value="1"/>
</dbReference>